<dbReference type="InterPro" id="IPR036388">
    <property type="entry name" value="WH-like_DNA-bd_sf"/>
</dbReference>
<dbReference type="eggNOG" id="COG1846">
    <property type="taxonomic scope" value="Bacteria"/>
</dbReference>
<dbReference type="SMART" id="SM00347">
    <property type="entry name" value="HTH_MARR"/>
    <property type="match status" value="1"/>
</dbReference>
<accession>D7CT42</accession>
<keyword evidence="3" id="KW-1185">Reference proteome</keyword>
<dbReference type="AlphaFoldDB" id="D7CT42"/>
<dbReference type="PANTHER" id="PTHR33164:SF85">
    <property type="entry name" value="TRANSCRIPTIONAL REGULATOR, MARR FAMILY"/>
    <property type="match status" value="1"/>
</dbReference>
<dbReference type="RefSeq" id="WP_013178868.1">
    <property type="nucleotide sequence ID" value="NC_014221.1"/>
</dbReference>
<dbReference type="InterPro" id="IPR000835">
    <property type="entry name" value="HTH_MarR-typ"/>
</dbReference>
<dbReference type="InterPro" id="IPR036390">
    <property type="entry name" value="WH_DNA-bd_sf"/>
</dbReference>
<protein>
    <submittedName>
        <fullName evidence="2">Transcriptional regulator, MarR family</fullName>
    </submittedName>
</protein>
<reference evidence="3" key="1">
    <citation type="submission" date="2010-05" db="EMBL/GenBank/DDBJ databases">
        <title>The complete genome of Truepera radiovictris DSM 17093.</title>
        <authorList>
            <consortium name="US DOE Joint Genome Institute (JGI-PGF)"/>
            <person name="Lucas S."/>
            <person name="Copeland A."/>
            <person name="Lapidus A."/>
            <person name="Glavina del Rio T."/>
            <person name="Dalin E."/>
            <person name="Tice H."/>
            <person name="Bruce D."/>
            <person name="Goodwin L."/>
            <person name="Pitluck S."/>
            <person name="Kyrpides N."/>
            <person name="Mavromatis K."/>
            <person name="Ovchinnikova G."/>
            <person name="Munk A.C."/>
            <person name="Detter J.C."/>
            <person name="Han C."/>
            <person name="Tapia R."/>
            <person name="Land M."/>
            <person name="Hauser L."/>
            <person name="Markowitz V."/>
            <person name="Cheng J.-F."/>
            <person name="Hugenholtz P."/>
            <person name="Woyke T."/>
            <person name="Wu D."/>
            <person name="Tindall B."/>
            <person name="Pomrenke H.G."/>
            <person name="Brambilla E."/>
            <person name="Klenk H.-P."/>
            <person name="Eisen J.A."/>
        </authorList>
    </citation>
    <scope>NUCLEOTIDE SEQUENCE [LARGE SCALE GENOMIC DNA]</scope>
    <source>
        <strain evidence="3">DSM 17093 / CIP 108686 / LMG 22925 / RQ-24</strain>
    </source>
</reference>
<dbReference type="InterPro" id="IPR011991">
    <property type="entry name" value="ArsR-like_HTH"/>
</dbReference>
<dbReference type="PRINTS" id="PR00598">
    <property type="entry name" value="HTHMARR"/>
</dbReference>
<dbReference type="Gene3D" id="1.10.10.10">
    <property type="entry name" value="Winged helix-like DNA-binding domain superfamily/Winged helix DNA-binding domain"/>
    <property type="match status" value="1"/>
</dbReference>
<proteinExistence type="predicted"/>
<dbReference type="STRING" id="649638.Trad_2396"/>
<dbReference type="InterPro" id="IPR039422">
    <property type="entry name" value="MarR/SlyA-like"/>
</dbReference>
<dbReference type="SUPFAM" id="SSF46785">
    <property type="entry name" value="Winged helix' DNA-binding domain"/>
    <property type="match status" value="1"/>
</dbReference>
<sequence>MLETAPATPSQNATFRQPAVLAWLRMLRFVSRTQRLSAERLRGWGVSLAQFDVIAQVGADEGMTQGRLAERLLTTQGNVCQLLQGLEKRGLIERRPQGRTKQLFLSAAGRALFHDLVPAHEAWLPERFAALTPDEQGELSRLLRKLERSQR</sequence>
<evidence type="ECO:0000313" key="2">
    <source>
        <dbReference type="EMBL" id="ADI15505.1"/>
    </source>
</evidence>
<dbReference type="PROSITE" id="PS50995">
    <property type="entry name" value="HTH_MARR_2"/>
    <property type="match status" value="1"/>
</dbReference>
<dbReference type="HOGENOM" id="CLU_083287_27_2_0"/>
<dbReference type="KEGG" id="tra:Trad_2396"/>
<dbReference type="GO" id="GO:0006950">
    <property type="term" value="P:response to stress"/>
    <property type="evidence" value="ECO:0007669"/>
    <property type="project" value="TreeGrafter"/>
</dbReference>
<organism evidence="2 3">
    <name type="scientific">Truepera radiovictrix (strain DSM 17093 / CIP 108686 / LMG 22925 / RQ-24)</name>
    <dbReference type="NCBI Taxonomy" id="649638"/>
    <lineage>
        <taxon>Bacteria</taxon>
        <taxon>Thermotogati</taxon>
        <taxon>Deinococcota</taxon>
        <taxon>Deinococci</taxon>
        <taxon>Trueperales</taxon>
        <taxon>Trueperaceae</taxon>
        <taxon>Truepera</taxon>
    </lineage>
</organism>
<dbReference type="Proteomes" id="UP000000379">
    <property type="component" value="Chromosome"/>
</dbReference>
<gene>
    <name evidence="2" type="ordered locus">Trad_2396</name>
</gene>
<dbReference type="GO" id="GO:0003700">
    <property type="term" value="F:DNA-binding transcription factor activity"/>
    <property type="evidence" value="ECO:0007669"/>
    <property type="project" value="InterPro"/>
</dbReference>
<reference evidence="2 3" key="2">
    <citation type="journal article" date="2011" name="Stand. Genomic Sci.">
        <title>Complete genome sequence of Truepera radiovictrix type strain (RQ-24).</title>
        <authorList>
            <person name="Ivanova N."/>
            <person name="Rohde C."/>
            <person name="Munk C."/>
            <person name="Nolan M."/>
            <person name="Lucas S."/>
            <person name="Del Rio T.G."/>
            <person name="Tice H."/>
            <person name="Deshpande S."/>
            <person name="Cheng J.F."/>
            <person name="Tapia R."/>
            <person name="Han C."/>
            <person name="Goodwin L."/>
            <person name="Pitluck S."/>
            <person name="Liolios K."/>
            <person name="Mavromatis K."/>
            <person name="Mikhailova N."/>
            <person name="Pati A."/>
            <person name="Chen A."/>
            <person name="Palaniappan K."/>
            <person name="Land M."/>
            <person name="Hauser L."/>
            <person name="Chang Y.J."/>
            <person name="Jeffries C.D."/>
            <person name="Brambilla E."/>
            <person name="Rohde M."/>
            <person name="Goker M."/>
            <person name="Tindall B.J."/>
            <person name="Woyke T."/>
            <person name="Bristow J."/>
            <person name="Eisen J.A."/>
            <person name="Markowitz V."/>
            <person name="Hugenholtz P."/>
            <person name="Kyrpides N.C."/>
            <person name="Klenk H.P."/>
            <person name="Lapidus A."/>
        </authorList>
    </citation>
    <scope>NUCLEOTIDE SEQUENCE [LARGE SCALE GENOMIC DNA]</scope>
    <source>
        <strain evidence="3">DSM 17093 / CIP 108686 / LMG 22925 / RQ-24</strain>
    </source>
</reference>
<dbReference type="PANTHER" id="PTHR33164">
    <property type="entry name" value="TRANSCRIPTIONAL REGULATOR, MARR FAMILY"/>
    <property type="match status" value="1"/>
</dbReference>
<evidence type="ECO:0000313" key="3">
    <source>
        <dbReference type="Proteomes" id="UP000000379"/>
    </source>
</evidence>
<dbReference type="Pfam" id="PF12802">
    <property type="entry name" value="MarR_2"/>
    <property type="match status" value="1"/>
</dbReference>
<feature type="domain" description="HTH marR-type" evidence="1">
    <location>
        <begin position="20"/>
        <end position="148"/>
    </location>
</feature>
<dbReference type="EMBL" id="CP002049">
    <property type="protein sequence ID" value="ADI15505.1"/>
    <property type="molecule type" value="Genomic_DNA"/>
</dbReference>
<name>D7CT42_TRURR</name>
<dbReference type="OrthoDB" id="9799747at2"/>
<dbReference type="CDD" id="cd00090">
    <property type="entry name" value="HTH_ARSR"/>
    <property type="match status" value="1"/>
</dbReference>
<evidence type="ECO:0000259" key="1">
    <source>
        <dbReference type="PROSITE" id="PS50995"/>
    </source>
</evidence>